<feature type="chain" id="PRO_5034452837" evidence="3">
    <location>
        <begin position="19"/>
        <end position="407"/>
    </location>
</feature>
<organism evidence="4">
    <name type="scientific">Cacopsylla melanoneura</name>
    <dbReference type="NCBI Taxonomy" id="428564"/>
    <lineage>
        <taxon>Eukaryota</taxon>
        <taxon>Metazoa</taxon>
        <taxon>Ecdysozoa</taxon>
        <taxon>Arthropoda</taxon>
        <taxon>Hexapoda</taxon>
        <taxon>Insecta</taxon>
        <taxon>Pterygota</taxon>
        <taxon>Neoptera</taxon>
        <taxon>Paraneoptera</taxon>
        <taxon>Hemiptera</taxon>
        <taxon>Sternorrhyncha</taxon>
        <taxon>Psylloidea</taxon>
        <taxon>Psyllidae</taxon>
        <taxon>Psyllinae</taxon>
        <taxon>Cacopsylla</taxon>
    </lineage>
</organism>
<evidence type="ECO:0000256" key="1">
    <source>
        <dbReference type="SAM" id="MobiDB-lite"/>
    </source>
</evidence>
<dbReference type="EMBL" id="HBUF01575681">
    <property type="protein sequence ID" value="CAG6768205.1"/>
    <property type="molecule type" value="Transcribed_RNA"/>
</dbReference>
<evidence type="ECO:0000313" key="4">
    <source>
        <dbReference type="EMBL" id="CAG6768205.1"/>
    </source>
</evidence>
<keyword evidence="3" id="KW-0732">Signal</keyword>
<dbReference type="InterPro" id="IPR009635">
    <property type="entry name" value="NPDC1"/>
</dbReference>
<feature type="region of interest" description="Disordered" evidence="1">
    <location>
        <begin position="196"/>
        <end position="215"/>
    </location>
</feature>
<feature type="transmembrane region" description="Helical" evidence="2">
    <location>
        <begin position="253"/>
        <end position="278"/>
    </location>
</feature>
<feature type="compositionally biased region" description="Basic and acidic residues" evidence="1">
    <location>
        <begin position="373"/>
        <end position="388"/>
    </location>
</feature>
<accession>A0A8D9ANM6</accession>
<keyword evidence="2" id="KW-1133">Transmembrane helix</keyword>
<dbReference type="GO" id="GO:0016020">
    <property type="term" value="C:membrane"/>
    <property type="evidence" value="ECO:0007669"/>
    <property type="project" value="InterPro"/>
</dbReference>
<reference evidence="4" key="1">
    <citation type="submission" date="2021-05" db="EMBL/GenBank/DDBJ databases">
        <authorList>
            <person name="Alioto T."/>
            <person name="Alioto T."/>
            <person name="Gomez Garrido J."/>
        </authorList>
    </citation>
    <scope>NUCLEOTIDE SEQUENCE</scope>
</reference>
<name>A0A8D9ANM6_9HEMI</name>
<feature type="region of interest" description="Disordered" evidence="1">
    <location>
        <begin position="336"/>
        <end position="407"/>
    </location>
</feature>
<keyword evidence="2" id="KW-0472">Membrane</keyword>
<sequence>MLSMNFVLCSIVLCFVVADVELYPGSFGSSYSSFSSGLLSATQDEEDLYEEERDSDAEYRIIAKLAQIIQHLKLKYTATPPPPAPNPAFVPDFTYHFPQIDLSSAVDISSVPFAVRPNNPLYYQKDFSSHIKNQQPGAQEHNDPTVQNQPEISSLQSNNYHSSLESNPRPARPQPMKPMMILVKDDNEHIDEAEEYRRHRPPVPPQRSPHDYPHKGHPKWIGVNEDVSEGETDETDETPMVYYTEKPHYDDNMVFVGLVGGCSAALLFMLTIGIYFWYKLQRNSKLGADVKYPAAYSVGGVIKNGTPPNSGDRRLAHSAQMYHYQHQKQQILALENNTRDQRRGSVSDVDSDDENEADHTVYECPTLPLTNKKTPDLEVKKPTVEKKPTPSLPSSNNSEDTKKPNSE</sequence>
<feature type="signal peptide" evidence="3">
    <location>
        <begin position="1"/>
        <end position="18"/>
    </location>
</feature>
<feature type="region of interest" description="Disordered" evidence="1">
    <location>
        <begin position="132"/>
        <end position="151"/>
    </location>
</feature>
<keyword evidence="2" id="KW-0812">Transmembrane</keyword>
<protein>
    <submittedName>
        <fullName evidence="4">Neural proliferation differentiation and control protein 1</fullName>
    </submittedName>
</protein>
<proteinExistence type="predicted"/>
<evidence type="ECO:0000256" key="3">
    <source>
        <dbReference type="SAM" id="SignalP"/>
    </source>
</evidence>
<dbReference type="AlphaFoldDB" id="A0A8D9ANM6"/>
<dbReference type="Pfam" id="PF06809">
    <property type="entry name" value="NPDC1"/>
    <property type="match status" value="1"/>
</dbReference>
<evidence type="ECO:0000256" key="2">
    <source>
        <dbReference type="SAM" id="Phobius"/>
    </source>
</evidence>
<dbReference type="PANTHER" id="PTHR23352">
    <property type="entry name" value="NEURAL PROLIFERATION DIFFERENTIATION AND CONTROL PROTEIN-1 NPDC-1 PROTEIN"/>
    <property type="match status" value="1"/>
</dbReference>
<dbReference type="PANTHER" id="PTHR23352:SF2">
    <property type="entry name" value="NEURAL PROLIFERATION DIFFERENTIATION AND CONTROL PROTEIN 1"/>
    <property type="match status" value="1"/>
</dbReference>